<keyword evidence="2" id="KW-0812">Transmembrane</keyword>
<dbReference type="Proteomes" id="UP000383932">
    <property type="component" value="Unassembled WGS sequence"/>
</dbReference>
<accession>A0A5N5QS12</accession>
<proteinExistence type="predicted"/>
<sequence length="438" mass="46962">MAHRQDLVLFEAATPTPFLWVTFGELGRLRPSNADGNFCPTSSDCLKWVIRFSNLSLEFGQLTISAGFLGSILPAERSICACCSYGCCEERSYFSCDVACLHPFQLQLLDISPESDNTSTKVFIDKSLCDVPSGRRPYNLNSITRSATSLALLWLCFPPTSAAKVVESTQLYDTIRVNSKRTDLVQLSRRSIDARRRAIIIGGTIGSTASAVILAIGIYLLFHARRKQRTVGTLPRTESQPIEIQPPELSASNNNRITRSIPSARAPVHGSVPPSSWGSKVVPAPTSSGIQLAPLCPRDLGYAGHARASTGSQFLEHFEDVQDDQGDSQIPEETPVAVAGPSRIPISPRAQDSQHSGDPTSPIQAGASATHSSPVSAETSGTGQPPFQQRRDDSPKTSDAGTRSSSGAMTPVGSIEDHSPPATSMVQNDRAQLSQDGT</sequence>
<feature type="compositionally biased region" description="Polar residues" evidence="1">
    <location>
        <begin position="397"/>
        <end position="408"/>
    </location>
</feature>
<reference evidence="3 4" key="1">
    <citation type="journal article" date="2019" name="Fungal Biol. Biotechnol.">
        <title>Draft genome sequence of fastidious pathogen Ceratobasidium theobromae, which causes vascular-streak dieback in Theobroma cacao.</title>
        <authorList>
            <person name="Ali S.S."/>
            <person name="Asman A."/>
            <person name="Shao J."/>
            <person name="Firmansyah A.P."/>
            <person name="Susilo A.W."/>
            <person name="Rosmana A."/>
            <person name="McMahon P."/>
            <person name="Junaid M."/>
            <person name="Guest D."/>
            <person name="Kheng T.Y."/>
            <person name="Meinhardt L.W."/>
            <person name="Bailey B.A."/>
        </authorList>
    </citation>
    <scope>NUCLEOTIDE SEQUENCE [LARGE SCALE GENOMIC DNA]</scope>
    <source>
        <strain evidence="3 4">CT2</strain>
    </source>
</reference>
<feature type="compositionally biased region" description="Polar residues" evidence="1">
    <location>
        <begin position="421"/>
        <end position="438"/>
    </location>
</feature>
<evidence type="ECO:0000256" key="2">
    <source>
        <dbReference type="SAM" id="Phobius"/>
    </source>
</evidence>
<dbReference type="OrthoDB" id="3251589at2759"/>
<feature type="compositionally biased region" description="Polar residues" evidence="1">
    <location>
        <begin position="350"/>
        <end position="387"/>
    </location>
</feature>
<evidence type="ECO:0000313" key="3">
    <source>
        <dbReference type="EMBL" id="KAB5594494.1"/>
    </source>
</evidence>
<evidence type="ECO:0000313" key="4">
    <source>
        <dbReference type="Proteomes" id="UP000383932"/>
    </source>
</evidence>
<feature type="transmembrane region" description="Helical" evidence="2">
    <location>
        <begin position="198"/>
        <end position="222"/>
    </location>
</feature>
<name>A0A5N5QS12_9AGAM</name>
<keyword evidence="2" id="KW-1133">Transmembrane helix</keyword>
<dbReference type="EMBL" id="SSOP01000020">
    <property type="protein sequence ID" value="KAB5594494.1"/>
    <property type="molecule type" value="Genomic_DNA"/>
</dbReference>
<keyword evidence="2" id="KW-0472">Membrane</keyword>
<evidence type="ECO:0008006" key="5">
    <source>
        <dbReference type="Google" id="ProtNLM"/>
    </source>
</evidence>
<dbReference type="AlphaFoldDB" id="A0A5N5QS12"/>
<comment type="caution">
    <text evidence="3">The sequence shown here is derived from an EMBL/GenBank/DDBJ whole genome shotgun (WGS) entry which is preliminary data.</text>
</comment>
<protein>
    <recommendedName>
        <fullName evidence="5">Transmembrane protein</fullName>
    </recommendedName>
</protein>
<feature type="region of interest" description="Disordered" evidence="1">
    <location>
        <begin position="322"/>
        <end position="438"/>
    </location>
</feature>
<evidence type="ECO:0000256" key="1">
    <source>
        <dbReference type="SAM" id="MobiDB-lite"/>
    </source>
</evidence>
<keyword evidence="4" id="KW-1185">Reference proteome</keyword>
<organism evidence="3 4">
    <name type="scientific">Ceratobasidium theobromae</name>
    <dbReference type="NCBI Taxonomy" id="1582974"/>
    <lineage>
        <taxon>Eukaryota</taxon>
        <taxon>Fungi</taxon>
        <taxon>Dikarya</taxon>
        <taxon>Basidiomycota</taxon>
        <taxon>Agaricomycotina</taxon>
        <taxon>Agaricomycetes</taxon>
        <taxon>Cantharellales</taxon>
        <taxon>Ceratobasidiaceae</taxon>
        <taxon>Ceratobasidium</taxon>
    </lineage>
</organism>
<gene>
    <name evidence="3" type="ORF">CTheo_2125</name>
</gene>